<protein>
    <submittedName>
        <fullName evidence="7">Uncharacterized protein</fullName>
    </submittedName>
</protein>
<feature type="transmembrane region" description="Helical" evidence="6">
    <location>
        <begin position="6"/>
        <end position="27"/>
    </location>
</feature>
<comment type="caution">
    <text evidence="7">The sequence shown here is derived from an EMBL/GenBank/DDBJ whole genome shotgun (WGS) entry which is preliminary data.</text>
</comment>
<keyword evidence="2" id="KW-1003">Cell membrane</keyword>
<evidence type="ECO:0000256" key="4">
    <source>
        <dbReference type="ARBA" id="ARBA00022989"/>
    </source>
</evidence>
<dbReference type="GO" id="GO:0005886">
    <property type="term" value="C:plasma membrane"/>
    <property type="evidence" value="ECO:0007669"/>
    <property type="project" value="UniProtKB-SubCell"/>
</dbReference>
<feature type="transmembrane region" description="Helical" evidence="6">
    <location>
        <begin position="65"/>
        <end position="84"/>
    </location>
</feature>
<keyword evidence="4 6" id="KW-1133">Transmembrane helix</keyword>
<comment type="subcellular location">
    <subcellularLocation>
        <location evidence="1">Cell membrane</location>
        <topology evidence="1">Multi-pass membrane protein</topology>
    </subcellularLocation>
</comment>
<gene>
    <name evidence="7" type="ORF">DNK57_04945</name>
</gene>
<evidence type="ECO:0000256" key="3">
    <source>
        <dbReference type="ARBA" id="ARBA00022692"/>
    </source>
</evidence>
<evidence type="ECO:0000256" key="5">
    <source>
        <dbReference type="ARBA" id="ARBA00023136"/>
    </source>
</evidence>
<evidence type="ECO:0000256" key="1">
    <source>
        <dbReference type="ARBA" id="ARBA00004651"/>
    </source>
</evidence>
<evidence type="ECO:0000256" key="2">
    <source>
        <dbReference type="ARBA" id="ARBA00022475"/>
    </source>
</evidence>
<accession>A0A842YP52</accession>
<dbReference type="GO" id="GO:0015075">
    <property type="term" value="F:monoatomic ion transmembrane transporter activity"/>
    <property type="evidence" value="ECO:0007669"/>
    <property type="project" value="InterPro"/>
</dbReference>
<dbReference type="NCBIfam" id="NF009254">
    <property type="entry name" value="PRK12612.1-2"/>
    <property type="match status" value="1"/>
</dbReference>
<dbReference type="OrthoDB" id="70626at2157"/>
<reference evidence="7" key="1">
    <citation type="submission" date="2018-06" db="EMBL/GenBank/DDBJ databases">
        <title>Draft genome sequence of Methanothermobacter thermautotrophicus Strain WHS, a thermophilic, hydrogenotrophic methanogen isolated from Washburn Hot Springs in Yellowstone National Park, USA.</title>
        <authorList>
            <person name="Mckay L.J."/>
            <person name="Klingelsmith K."/>
            <person name="Inskeep W.P."/>
            <person name="Fields M.W."/>
        </authorList>
    </citation>
    <scope>NUCLEOTIDE SEQUENCE</scope>
    <source>
        <strain evidence="7">WHS</strain>
    </source>
</reference>
<evidence type="ECO:0000313" key="7">
    <source>
        <dbReference type="EMBL" id="MBE2900151.1"/>
    </source>
</evidence>
<organism evidence="7 8">
    <name type="scientific">Methanothermobacter thermautotrophicus</name>
    <name type="common">Methanobacterium thermoformicicum</name>
    <dbReference type="NCBI Taxonomy" id="145262"/>
    <lineage>
        <taxon>Archaea</taxon>
        <taxon>Methanobacteriati</taxon>
        <taxon>Methanobacteriota</taxon>
        <taxon>Methanomada group</taxon>
        <taxon>Methanobacteria</taxon>
        <taxon>Methanobacteriales</taxon>
        <taxon>Methanobacteriaceae</taxon>
        <taxon>Methanothermobacter</taxon>
    </lineage>
</organism>
<keyword evidence="3 6" id="KW-0812">Transmembrane</keyword>
<keyword evidence="5 6" id="KW-0472">Membrane</keyword>
<proteinExistence type="predicted"/>
<dbReference type="EMBL" id="QKOF01000006">
    <property type="protein sequence ID" value="MBE2900151.1"/>
    <property type="molecule type" value="Genomic_DNA"/>
</dbReference>
<evidence type="ECO:0000256" key="6">
    <source>
        <dbReference type="SAM" id="Phobius"/>
    </source>
</evidence>
<evidence type="ECO:0000313" key="8">
    <source>
        <dbReference type="Proteomes" id="UP000646659"/>
    </source>
</evidence>
<feature type="transmembrane region" description="Helical" evidence="6">
    <location>
        <begin position="34"/>
        <end position="53"/>
    </location>
</feature>
<dbReference type="RefSeq" id="WP_192961936.1">
    <property type="nucleotide sequence ID" value="NZ_QKOF01000006.1"/>
</dbReference>
<dbReference type="InterPro" id="IPR007208">
    <property type="entry name" value="MrpF/PhaF-like"/>
</dbReference>
<dbReference type="Pfam" id="PF04066">
    <property type="entry name" value="MrpF_PhaF"/>
    <property type="match status" value="1"/>
</dbReference>
<dbReference type="Proteomes" id="UP000646659">
    <property type="component" value="Unassembled WGS sequence"/>
</dbReference>
<sequence length="86" mass="9081">MMDILIIAEYTLLAALAVFSIAAVRIATRRSIGMGLVGISGLSIAIATILILINRMYGIGFCRDIAYALVLLGPVGTIAFARVLRG</sequence>
<dbReference type="AlphaFoldDB" id="A0A842YP52"/>
<name>A0A842YP52_METTF</name>